<keyword evidence="2 7" id="KW-0378">Hydrolase</keyword>
<keyword evidence="10" id="KW-1185">Reference proteome</keyword>
<comment type="function">
    <text evidence="7">Catalyzes xyloglucan endohydrolysis (XEH) and/or endotransglycosylation (XET). Cleaves and religates xyloglucan polymers, an essential constituent of the primary cell wall, and thereby participates in cell wall construction of growing tissues.</text>
</comment>
<accession>A0A8T0G818</accession>
<comment type="similarity">
    <text evidence="7">Belongs to the glycosyl hydrolase 16 family.</text>
</comment>
<evidence type="ECO:0000256" key="5">
    <source>
        <dbReference type="PIRSR" id="PIRSR005604-1"/>
    </source>
</evidence>
<comment type="subcellular location">
    <subcellularLocation>
        <location evidence="7">Secreted</location>
        <location evidence="7">Cell wall</location>
    </subcellularLocation>
    <subcellularLocation>
        <location evidence="7">Secreted</location>
        <location evidence="7">Extracellular space</location>
        <location evidence="7">Apoplast</location>
    </subcellularLocation>
</comment>
<keyword evidence="7" id="KW-0964">Secreted</keyword>
<keyword evidence="7" id="KW-0732">Signal</keyword>
<evidence type="ECO:0000256" key="3">
    <source>
        <dbReference type="ARBA" id="ARBA00023157"/>
    </source>
</evidence>
<dbReference type="EC" id="2.4.1.207" evidence="7"/>
<evidence type="ECO:0000256" key="2">
    <source>
        <dbReference type="ARBA" id="ARBA00022801"/>
    </source>
</evidence>
<evidence type="ECO:0000259" key="8">
    <source>
        <dbReference type="PROSITE" id="PS51762"/>
    </source>
</evidence>
<keyword evidence="7" id="KW-0052">Apoplast</keyword>
<evidence type="ECO:0000256" key="6">
    <source>
        <dbReference type="PIRSR" id="PIRSR005604-2"/>
    </source>
</evidence>
<dbReference type="PANTHER" id="PTHR31062">
    <property type="entry name" value="XYLOGLUCAN ENDOTRANSGLUCOSYLASE/HYDROLASE PROTEIN 8-RELATED"/>
    <property type="match status" value="1"/>
</dbReference>
<dbReference type="GO" id="GO:0071555">
    <property type="term" value="P:cell wall organization"/>
    <property type="evidence" value="ECO:0007669"/>
    <property type="project" value="UniProtKB-KW"/>
</dbReference>
<comment type="caution">
    <text evidence="9">The sequence shown here is derived from an EMBL/GenBank/DDBJ whole genome shotgun (WGS) entry which is preliminary data.</text>
</comment>
<dbReference type="PIRSF" id="PIRSF005604">
    <property type="entry name" value="XET"/>
    <property type="match status" value="1"/>
</dbReference>
<dbReference type="Proteomes" id="UP000822688">
    <property type="component" value="Chromosome 12"/>
</dbReference>
<gene>
    <name evidence="9" type="ORF">KC19_12G147200</name>
</gene>
<dbReference type="GO" id="GO:0016762">
    <property type="term" value="F:xyloglucan:xyloglucosyl transferase activity"/>
    <property type="evidence" value="ECO:0007669"/>
    <property type="project" value="UniProtKB-EC"/>
</dbReference>
<feature type="domain" description="GH16" evidence="8">
    <location>
        <begin position="7"/>
        <end position="219"/>
    </location>
</feature>
<dbReference type="SUPFAM" id="SSF49899">
    <property type="entry name" value="Concanavalin A-like lectins/glucanases"/>
    <property type="match status" value="1"/>
</dbReference>
<feature type="glycosylation site" description="N-linked (GlcNAc...) asparagine" evidence="6">
    <location>
        <position position="111"/>
    </location>
</feature>
<dbReference type="InterPro" id="IPR044791">
    <property type="entry name" value="Beta-glucanase/XTH"/>
</dbReference>
<feature type="active site" description="Nucleophile" evidence="5">
    <location>
        <position position="103"/>
    </location>
</feature>
<organism evidence="9 10">
    <name type="scientific">Ceratodon purpureus</name>
    <name type="common">Fire moss</name>
    <name type="synonym">Dicranum purpureum</name>
    <dbReference type="NCBI Taxonomy" id="3225"/>
    <lineage>
        <taxon>Eukaryota</taxon>
        <taxon>Viridiplantae</taxon>
        <taxon>Streptophyta</taxon>
        <taxon>Embryophyta</taxon>
        <taxon>Bryophyta</taxon>
        <taxon>Bryophytina</taxon>
        <taxon>Bryopsida</taxon>
        <taxon>Dicranidae</taxon>
        <taxon>Pseudoditrichales</taxon>
        <taxon>Ditrichaceae</taxon>
        <taxon>Ceratodon</taxon>
    </lineage>
</organism>
<evidence type="ECO:0000256" key="1">
    <source>
        <dbReference type="ARBA" id="ARBA00022679"/>
    </source>
</evidence>
<keyword evidence="7" id="KW-0961">Cell wall biogenesis/degradation</keyword>
<feature type="chain" id="PRO_5035967145" description="Xyloglucan endotransglucosylase/hydrolase" evidence="7">
    <location>
        <begin position="27"/>
        <end position="294"/>
    </location>
</feature>
<proteinExistence type="inferred from homology"/>
<evidence type="ECO:0000313" key="10">
    <source>
        <dbReference type="Proteomes" id="UP000822688"/>
    </source>
</evidence>
<protein>
    <recommendedName>
        <fullName evidence="7">Xyloglucan endotransglucosylase/hydrolase</fullName>
        <ecNumber evidence="7">2.4.1.207</ecNumber>
    </recommendedName>
</protein>
<keyword evidence="7" id="KW-0134">Cell wall</keyword>
<dbReference type="InterPro" id="IPR010713">
    <property type="entry name" value="XET_C"/>
</dbReference>
<dbReference type="PROSITE" id="PS51762">
    <property type="entry name" value="GH16_2"/>
    <property type="match status" value="1"/>
</dbReference>
<evidence type="ECO:0000256" key="7">
    <source>
        <dbReference type="RuleBase" id="RU361120"/>
    </source>
</evidence>
<dbReference type="InterPro" id="IPR016455">
    <property type="entry name" value="XTH"/>
</dbReference>
<dbReference type="AlphaFoldDB" id="A0A8T0G818"/>
<sequence length="294" mass="33609">MGLFRGAGYLAITTLVLLSLVAGSQAKLKDQFTTWTPNGCNYSADGRAVDLVLRSKNEPYASMTSKKSWMYGQIGAWIKLASGNSAGTVTTLYLSSTGNKHCEFDYEFLGNETGQPYLLHTNIFVDGVGGREQQIRLWFDPTLDYHYYNFQWNKDLLVFYVDNTPIRMFRNLEGTVTNFLYPKACPMKLYLSMWDGSKWATQGGRVKLDWNAAPFIASYKNFRLNGCEAMQDDKAAIHNCQNSTYAAPGEKFQRMGGTRTKQLREVKNNYVHYNYCDDRPRYPEMPEECKYNVL</sequence>
<feature type="active site" description="Proton donor" evidence="5">
    <location>
        <position position="107"/>
    </location>
</feature>
<dbReference type="GO" id="GO:0048046">
    <property type="term" value="C:apoplast"/>
    <property type="evidence" value="ECO:0007669"/>
    <property type="project" value="UniProtKB-SubCell"/>
</dbReference>
<reference evidence="9" key="1">
    <citation type="submission" date="2020-06" db="EMBL/GenBank/DDBJ databases">
        <title>WGS assembly of Ceratodon purpureus strain R40.</title>
        <authorList>
            <person name="Carey S.B."/>
            <person name="Jenkins J."/>
            <person name="Shu S."/>
            <person name="Lovell J.T."/>
            <person name="Sreedasyam A."/>
            <person name="Maumus F."/>
            <person name="Tiley G.P."/>
            <person name="Fernandez-Pozo N."/>
            <person name="Barry K."/>
            <person name="Chen C."/>
            <person name="Wang M."/>
            <person name="Lipzen A."/>
            <person name="Daum C."/>
            <person name="Saski C.A."/>
            <person name="Payton A.C."/>
            <person name="Mcbreen J.C."/>
            <person name="Conrad R.E."/>
            <person name="Kollar L.M."/>
            <person name="Olsson S."/>
            <person name="Huttunen S."/>
            <person name="Landis J.B."/>
            <person name="Wickett N.J."/>
            <person name="Johnson M.G."/>
            <person name="Rensing S.A."/>
            <person name="Grimwood J."/>
            <person name="Schmutz J."/>
            <person name="Mcdaniel S.F."/>
        </authorList>
    </citation>
    <scope>NUCLEOTIDE SEQUENCE</scope>
    <source>
        <strain evidence="9">R40</strain>
    </source>
</reference>
<dbReference type="Pfam" id="PF06955">
    <property type="entry name" value="XET_C"/>
    <property type="match status" value="1"/>
</dbReference>
<dbReference type="GO" id="GO:0010411">
    <property type="term" value="P:xyloglucan metabolic process"/>
    <property type="evidence" value="ECO:0007669"/>
    <property type="project" value="InterPro"/>
</dbReference>
<dbReference type="InterPro" id="IPR000757">
    <property type="entry name" value="Beta-glucanase-like"/>
</dbReference>
<dbReference type="InterPro" id="IPR013320">
    <property type="entry name" value="ConA-like_dom_sf"/>
</dbReference>
<dbReference type="GO" id="GO:0004553">
    <property type="term" value="F:hydrolase activity, hydrolyzing O-glycosyl compounds"/>
    <property type="evidence" value="ECO:0007669"/>
    <property type="project" value="InterPro"/>
</dbReference>
<keyword evidence="3" id="KW-1015">Disulfide bond</keyword>
<evidence type="ECO:0000256" key="4">
    <source>
        <dbReference type="ARBA" id="ARBA00023295"/>
    </source>
</evidence>
<dbReference type="EMBL" id="CM026433">
    <property type="protein sequence ID" value="KAG0555141.1"/>
    <property type="molecule type" value="Genomic_DNA"/>
</dbReference>
<feature type="signal peptide" evidence="7">
    <location>
        <begin position="1"/>
        <end position="26"/>
    </location>
</feature>
<dbReference type="GO" id="GO:0042546">
    <property type="term" value="P:cell wall biogenesis"/>
    <property type="evidence" value="ECO:0007669"/>
    <property type="project" value="InterPro"/>
</dbReference>
<comment type="PTM">
    <text evidence="7">Contains at least one intrachain disulfide bond essential for its enzymatic activity.</text>
</comment>
<dbReference type="Pfam" id="PF00722">
    <property type="entry name" value="Glyco_hydro_16"/>
    <property type="match status" value="1"/>
</dbReference>
<evidence type="ECO:0000313" key="9">
    <source>
        <dbReference type="EMBL" id="KAG0555141.1"/>
    </source>
</evidence>
<keyword evidence="1 7" id="KW-0808">Transferase</keyword>
<dbReference type="Gene3D" id="2.60.120.200">
    <property type="match status" value="1"/>
</dbReference>
<dbReference type="CDD" id="cd02176">
    <property type="entry name" value="GH16_XET"/>
    <property type="match status" value="1"/>
</dbReference>
<keyword evidence="4 7" id="KW-0326">Glycosidase</keyword>
<name>A0A8T0G818_CERPU</name>